<evidence type="ECO:0000256" key="2">
    <source>
        <dbReference type="ARBA" id="ARBA00023235"/>
    </source>
</evidence>
<dbReference type="GO" id="GO:0016853">
    <property type="term" value="F:isomerase activity"/>
    <property type="evidence" value="ECO:0007669"/>
    <property type="project" value="UniProtKB-KW"/>
</dbReference>
<gene>
    <name evidence="4" type="ORF">SAMN02787073_2472</name>
</gene>
<evidence type="ECO:0000313" key="4">
    <source>
        <dbReference type="EMBL" id="SHF61776.1"/>
    </source>
</evidence>
<reference evidence="5" key="1">
    <citation type="submission" date="2016-11" db="EMBL/GenBank/DDBJ databases">
        <authorList>
            <person name="Varghese N."/>
            <person name="Submissions S."/>
        </authorList>
    </citation>
    <scope>NUCLEOTIDE SEQUENCE [LARGE SCALE GENOMIC DNA]</scope>
    <source>
        <strain evidence="5">YR203</strain>
    </source>
</reference>
<dbReference type="InterPro" id="IPR003719">
    <property type="entry name" value="Phenazine_PhzF-like"/>
</dbReference>
<evidence type="ECO:0000256" key="1">
    <source>
        <dbReference type="ARBA" id="ARBA00008270"/>
    </source>
</evidence>
<protein>
    <submittedName>
        <fullName evidence="4">Phenazine biosynthesis protein PhzF family</fullName>
    </submittedName>
</protein>
<dbReference type="PIRSF" id="PIRSF016184">
    <property type="entry name" value="PhzC_PhzF"/>
    <property type="match status" value="1"/>
</dbReference>
<dbReference type="Pfam" id="PF02567">
    <property type="entry name" value="PhzC-PhzF"/>
    <property type="match status" value="1"/>
</dbReference>
<dbReference type="PANTHER" id="PTHR13774">
    <property type="entry name" value="PHENAZINE BIOSYNTHESIS PROTEIN"/>
    <property type="match status" value="1"/>
</dbReference>
<dbReference type="NCBIfam" id="NF007625">
    <property type="entry name" value="PRK10281.1"/>
    <property type="match status" value="1"/>
</dbReference>
<accession>A0A1M5D465</accession>
<proteinExistence type="inferred from homology"/>
<organism evidence="4 5">
    <name type="scientific">Chryseobacterium vrystaatense</name>
    <dbReference type="NCBI Taxonomy" id="307480"/>
    <lineage>
        <taxon>Bacteria</taxon>
        <taxon>Pseudomonadati</taxon>
        <taxon>Bacteroidota</taxon>
        <taxon>Flavobacteriia</taxon>
        <taxon>Flavobacteriales</taxon>
        <taxon>Weeksellaceae</taxon>
        <taxon>Chryseobacterium group</taxon>
        <taxon>Chryseobacterium</taxon>
    </lineage>
</organism>
<name>A0A1M5D465_9FLAO</name>
<dbReference type="Gene3D" id="3.10.310.10">
    <property type="entry name" value="Diaminopimelate Epimerase, Chain A, domain 1"/>
    <property type="match status" value="2"/>
</dbReference>
<dbReference type="AlphaFoldDB" id="A0A1M5D465"/>
<dbReference type="NCBIfam" id="TIGR00654">
    <property type="entry name" value="PhzF_family"/>
    <property type="match status" value="1"/>
</dbReference>
<feature type="active site" evidence="3">
    <location>
        <position position="69"/>
    </location>
</feature>
<dbReference type="GO" id="GO:0005737">
    <property type="term" value="C:cytoplasm"/>
    <property type="evidence" value="ECO:0007669"/>
    <property type="project" value="TreeGrafter"/>
</dbReference>
<dbReference type="SUPFAM" id="SSF54506">
    <property type="entry name" value="Diaminopimelate epimerase-like"/>
    <property type="match status" value="1"/>
</dbReference>
<evidence type="ECO:0000256" key="3">
    <source>
        <dbReference type="PIRSR" id="PIRSR016184-1"/>
    </source>
</evidence>
<dbReference type="PANTHER" id="PTHR13774:SF39">
    <property type="entry name" value="BIOSYNTHESIS PROTEIN, PUTATIVE-RELATED"/>
    <property type="match status" value="1"/>
</dbReference>
<dbReference type="EMBL" id="FQVE01000003">
    <property type="protein sequence ID" value="SHF61776.1"/>
    <property type="molecule type" value="Genomic_DNA"/>
</dbReference>
<comment type="similarity">
    <text evidence="1">Belongs to the PhzF family.</text>
</comment>
<dbReference type="Proteomes" id="UP000184108">
    <property type="component" value="Unassembled WGS sequence"/>
</dbReference>
<evidence type="ECO:0000313" key="5">
    <source>
        <dbReference type="Proteomes" id="UP000184108"/>
    </source>
</evidence>
<keyword evidence="2" id="KW-0413">Isomerase</keyword>
<sequence length="322" mass="35404">MPIVNSGTETLTYIYTSILILEMKKILIYQIDSFTTEKFKGNPAGVVLNADGLSDENMQAIAKELNNSETAFIFSSTNNPDIDYTIRYFTPSIEVPSCGHATIAAIYAKALEDNLNSCILRISTKIGILPVEVEKTDHDYHITMTQGVFTLSPAFGDMITEQILSALGLNFSDLEENCPVQIASTGHSKVMIGIKSRKKLNQLHPDMISLMKLSSEIGCNGYFVFTFDSDDENILTYGRMFAPAIGIAEDPVTGNANGPLGGYLVQNKLVNYENDYFEFNGRQGEQINRPGMVNVKVTVNNGLPEQVKIKGNAVAIFKTTLL</sequence>